<dbReference type="Proteomes" id="UP000253834">
    <property type="component" value="Chromosome"/>
</dbReference>
<evidence type="ECO:0000313" key="2">
    <source>
        <dbReference type="Proteomes" id="UP000253834"/>
    </source>
</evidence>
<accession>A0AA86IMW4</accession>
<proteinExistence type="predicted"/>
<evidence type="ECO:0000313" key="1">
    <source>
        <dbReference type="EMBL" id="AXI32677.1"/>
    </source>
</evidence>
<organism evidence="1 2">
    <name type="scientific">Priestia megaterium</name>
    <name type="common">Bacillus megaterium</name>
    <dbReference type="NCBI Taxonomy" id="1404"/>
    <lineage>
        <taxon>Bacteria</taxon>
        <taxon>Bacillati</taxon>
        <taxon>Bacillota</taxon>
        <taxon>Bacilli</taxon>
        <taxon>Bacillales</taxon>
        <taxon>Bacillaceae</taxon>
        <taxon>Priestia</taxon>
    </lineage>
</organism>
<gene>
    <name evidence="1" type="ORF">CIB87_28225</name>
</gene>
<dbReference type="EMBL" id="CP022674">
    <property type="protein sequence ID" value="AXI32677.1"/>
    <property type="molecule type" value="Genomic_DNA"/>
</dbReference>
<reference evidence="1 2" key="1">
    <citation type="submission" date="2017-07" db="EMBL/GenBank/DDBJ databases">
        <title>Isolation and development of strain Bacillus megaterium SR7 for enhanced growth and metabolite production under supercritical carbon dioxide.</title>
        <authorList>
            <person name="Freedman A.J.E."/>
            <person name="Peet K.C."/>
            <person name="Boock J.T."/>
            <person name="Penn K."/>
            <person name="Prather K.L.J."/>
            <person name="Thompson J.R."/>
        </authorList>
    </citation>
    <scope>NUCLEOTIDE SEQUENCE [LARGE SCALE GENOMIC DNA]</scope>
    <source>
        <strain evidence="1 2">SR7</strain>
    </source>
</reference>
<protein>
    <submittedName>
        <fullName evidence="1">Uncharacterized protein</fullName>
    </submittedName>
</protein>
<name>A0AA86IMW4_PRIMG</name>
<dbReference type="AlphaFoldDB" id="A0AA86IMW4"/>
<dbReference type="RefSeq" id="WP_114897348.1">
    <property type="nucleotide sequence ID" value="NZ_CP022674.1"/>
</dbReference>
<sequence length="176" mass="20053">MDLSNFKMTEEKVNNLKPVIEKILSRQYGREIKFIELTIGGITVKVKRRGLVDMNNMGALELSNFFIKVEMNMVLGGRSKIAEFARKQHERYWNLYLKGGGKVTEVENPMVLKNGYGIADPQEKEPEIISMCDGCNDNIVEGQGMLDWGSVHLHDESRCIAKYVRRDSIKKIAGEQ</sequence>